<gene>
    <name evidence="1" type="ORF">ABQG75_19850</name>
</gene>
<dbReference type="EMBL" id="JBEHGX010000014">
    <property type="protein sequence ID" value="MER0127982.1"/>
    <property type="molecule type" value="Genomic_DNA"/>
</dbReference>
<evidence type="ECO:0000313" key="1">
    <source>
        <dbReference type="EMBL" id="MER0127982.1"/>
    </source>
</evidence>
<name>A0ABV1PT02_9ENTR</name>
<evidence type="ECO:0000313" key="2">
    <source>
        <dbReference type="Proteomes" id="UP001447374"/>
    </source>
</evidence>
<sequence>MVNNIELNILELLASRTDVNWSWYSLDRAMTKRKMEGVGNVARLVRNLSEAGLVDIIPGSPAGMDHYQVSEQGFRLLEELHYQDSQPDLP</sequence>
<dbReference type="Proteomes" id="UP001447374">
    <property type="component" value="Unassembled WGS sequence"/>
</dbReference>
<evidence type="ECO:0008006" key="3">
    <source>
        <dbReference type="Google" id="ProtNLM"/>
    </source>
</evidence>
<comment type="caution">
    <text evidence="1">The sequence shown here is derived from an EMBL/GenBank/DDBJ whole genome shotgun (WGS) entry which is preliminary data.</text>
</comment>
<reference evidence="1 2" key="1">
    <citation type="submission" date="2024-06" db="EMBL/GenBank/DDBJ databases">
        <title>Fanconibacter daqui strain Q02 whole shotgun sequencing project.</title>
        <authorList>
            <person name="Rodrigues J.W.A."/>
            <person name="Viana L.C."/>
            <person name="Vieira E.C."/>
            <person name="Souza F.O.L."/>
            <person name="Alegria O.C."/>
            <person name="Patroca S."/>
            <person name="Cruz A.C.R."/>
            <person name="Nunes A.R.C."/>
        </authorList>
    </citation>
    <scope>NUCLEOTIDE SEQUENCE [LARGE SCALE GENOMIC DNA]</scope>
    <source>
        <strain evidence="1 2">Q02</strain>
    </source>
</reference>
<organism evidence="1 2">
    <name type="scientific">Franconibacter daqui</name>
    <dbReference type="NCBI Taxonomy" id="2047724"/>
    <lineage>
        <taxon>Bacteria</taxon>
        <taxon>Pseudomonadati</taxon>
        <taxon>Pseudomonadota</taxon>
        <taxon>Gammaproteobacteria</taxon>
        <taxon>Enterobacterales</taxon>
        <taxon>Enterobacteriaceae</taxon>
        <taxon>Franconibacter</taxon>
    </lineage>
</organism>
<proteinExistence type="predicted"/>
<dbReference type="RefSeq" id="WP_349951717.1">
    <property type="nucleotide sequence ID" value="NZ_JBEHGX010000014.1"/>
</dbReference>
<accession>A0ABV1PT02</accession>
<protein>
    <recommendedName>
        <fullName evidence="3">MarR family transcriptional regulator</fullName>
    </recommendedName>
</protein>
<keyword evidence="2" id="KW-1185">Reference proteome</keyword>